<proteinExistence type="predicted"/>
<keyword evidence="27" id="KW-1185">Reference proteome</keyword>
<evidence type="ECO:0000313" key="27">
    <source>
        <dbReference type="Proteomes" id="UP000018467"/>
    </source>
</evidence>
<keyword evidence="9" id="KW-0130">Cell adhesion</keyword>
<reference evidence="27" key="2">
    <citation type="journal article" date="2014" name="Nat. Commun.">
        <title>The cavefish genome reveals candidate genes for eye loss.</title>
        <authorList>
            <person name="McGaugh S.E."/>
            <person name="Gross J.B."/>
            <person name="Aken B."/>
            <person name="Blin M."/>
            <person name="Borowsky R."/>
            <person name="Chalopin D."/>
            <person name="Hinaux H."/>
            <person name="Jeffery W.R."/>
            <person name="Keene A."/>
            <person name="Ma L."/>
            <person name="Minx P."/>
            <person name="Murphy D."/>
            <person name="O'Quin K.E."/>
            <person name="Retaux S."/>
            <person name="Rohner N."/>
            <person name="Searle S.M."/>
            <person name="Stahl B.A."/>
            <person name="Tabin C."/>
            <person name="Volff J.N."/>
            <person name="Yoshizawa M."/>
            <person name="Warren W.C."/>
        </authorList>
    </citation>
    <scope>NUCLEOTIDE SEQUENCE [LARGE SCALE GENOMIC DNA]</scope>
    <source>
        <strain evidence="27">female</strain>
    </source>
</reference>
<keyword evidence="11" id="KW-0770">Synapse</keyword>
<dbReference type="GO" id="GO:0045211">
    <property type="term" value="C:postsynaptic membrane"/>
    <property type="evidence" value="ECO:0007669"/>
    <property type="project" value="UniProtKB-SubCell"/>
</dbReference>
<evidence type="ECO:0000256" key="5">
    <source>
        <dbReference type="ARBA" id="ARBA00022692"/>
    </source>
</evidence>
<dbReference type="PRINTS" id="PR00205">
    <property type="entry name" value="CADHERIN"/>
</dbReference>
<evidence type="ECO:0000256" key="9">
    <source>
        <dbReference type="ARBA" id="ARBA00022889"/>
    </source>
</evidence>
<dbReference type="CDD" id="cd11304">
    <property type="entry name" value="Cadherin_repeat"/>
    <property type="match status" value="6"/>
</dbReference>
<reference evidence="26" key="4">
    <citation type="submission" date="2025-09" db="UniProtKB">
        <authorList>
            <consortium name="Ensembl"/>
        </authorList>
    </citation>
    <scope>IDENTIFICATION</scope>
</reference>
<dbReference type="Gene3D" id="2.60.40.60">
    <property type="entry name" value="Cadherins"/>
    <property type="match status" value="6"/>
</dbReference>
<reference evidence="26" key="3">
    <citation type="submission" date="2025-08" db="UniProtKB">
        <authorList>
            <consortium name="Ensembl"/>
        </authorList>
    </citation>
    <scope>IDENTIFICATION</scope>
</reference>
<keyword evidence="6 24" id="KW-0732">Signal</keyword>
<reference evidence="27" key="1">
    <citation type="submission" date="2013-03" db="EMBL/GenBank/DDBJ databases">
        <authorList>
            <person name="Jeffery W."/>
            <person name="Warren W."/>
            <person name="Wilson R.K."/>
        </authorList>
    </citation>
    <scope>NUCLEOTIDE SEQUENCE</scope>
    <source>
        <strain evidence="27">female</strain>
    </source>
</reference>
<dbReference type="FunFam" id="2.60.40.60:FF:000001">
    <property type="entry name" value="Protocadherin alpha 2"/>
    <property type="match status" value="1"/>
</dbReference>
<evidence type="ECO:0000259" key="25">
    <source>
        <dbReference type="PROSITE" id="PS50268"/>
    </source>
</evidence>
<keyword evidence="5 23" id="KW-0812">Transmembrane</keyword>
<feature type="transmembrane region" description="Helical" evidence="23">
    <location>
        <begin position="701"/>
        <end position="727"/>
    </location>
</feature>
<protein>
    <recommendedName>
        <fullName evidence="20">Protocadherin-8</fullName>
    </recommendedName>
</protein>
<evidence type="ECO:0000313" key="26">
    <source>
        <dbReference type="Ensembl" id="ENSAMXP00000040301.1"/>
    </source>
</evidence>
<dbReference type="PROSITE" id="PS50268">
    <property type="entry name" value="CADHERIN_2"/>
    <property type="match status" value="6"/>
</dbReference>
<feature type="domain" description="Cadherin" evidence="25">
    <location>
        <begin position="135"/>
        <end position="243"/>
    </location>
</feature>
<evidence type="ECO:0000256" key="17">
    <source>
        <dbReference type="ARBA" id="ARBA00034111"/>
    </source>
</evidence>
<dbReference type="AlphaFoldDB" id="A0A3B1JEZ7"/>
<evidence type="ECO:0000256" key="12">
    <source>
        <dbReference type="ARBA" id="ARBA00023136"/>
    </source>
</evidence>
<dbReference type="FunFam" id="2.60.40.60:FF:000007">
    <property type="entry name" value="Protocadherin alpha 2"/>
    <property type="match status" value="1"/>
</dbReference>
<keyword evidence="3" id="KW-1003">Cell membrane</keyword>
<dbReference type="GO" id="GO:0030425">
    <property type="term" value="C:dendrite"/>
    <property type="evidence" value="ECO:0007669"/>
    <property type="project" value="UniProtKB-SubCell"/>
</dbReference>
<feature type="domain" description="Cadherin" evidence="25">
    <location>
        <begin position="579"/>
        <end position="685"/>
    </location>
</feature>
<keyword evidence="13" id="KW-0325">Glycoprotein</keyword>
<organism evidence="26 27">
    <name type="scientific">Astyanax mexicanus</name>
    <name type="common">Blind cave fish</name>
    <name type="synonym">Astyanax fasciatus mexicanus</name>
    <dbReference type="NCBI Taxonomy" id="7994"/>
    <lineage>
        <taxon>Eukaryota</taxon>
        <taxon>Metazoa</taxon>
        <taxon>Chordata</taxon>
        <taxon>Craniata</taxon>
        <taxon>Vertebrata</taxon>
        <taxon>Euteleostomi</taxon>
        <taxon>Actinopterygii</taxon>
        <taxon>Neopterygii</taxon>
        <taxon>Teleostei</taxon>
        <taxon>Ostariophysi</taxon>
        <taxon>Characiformes</taxon>
        <taxon>Characoidei</taxon>
        <taxon>Acestrorhamphidae</taxon>
        <taxon>Acestrorhamphinae</taxon>
        <taxon>Astyanax</taxon>
    </lineage>
</organism>
<evidence type="ECO:0000256" key="21">
    <source>
        <dbReference type="PROSITE-ProRule" id="PRU00043"/>
    </source>
</evidence>
<evidence type="ECO:0000256" key="14">
    <source>
        <dbReference type="ARBA" id="ARBA00023257"/>
    </source>
</evidence>
<evidence type="ECO:0000256" key="20">
    <source>
        <dbReference type="ARBA" id="ARBA00067805"/>
    </source>
</evidence>
<dbReference type="GO" id="GO:0007156">
    <property type="term" value="P:homophilic cell adhesion via plasma membrane adhesion molecules"/>
    <property type="evidence" value="ECO:0007669"/>
    <property type="project" value="InterPro"/>
</dbReference>
<keyword evidence="8 21" id="KW-0106">Calcium</keyword>
<comment type="subunit">
    <text evidence="19">The N-terminal extracellular domain forms homophilic interactions; these interactions activate p38 MAPK via TAOK2 and trigger endocytosis. Interacts with CDH2; this interaction may lead to CDH2 cointernalization. Interacts with CDH11. Interacts with TAOK2.</text>
</comment>
<dbReference type="FunFam" id="2.60.40.60:FF:000117">
    <property type="entry name" value="protocadherin-8 isoform X1"/>
    <property type="match status" value="1"/>
</dbReference>
<dbReference type="Ensembl" id="ENSAMXT00000046197.1">
    <property type="protein sequence ID" value="ENSAMXP00000040301.1"/>
    <property type="gene ID" value="ENSAMXG00000001879.2"/>
</dbReference>
<accession>A0A3B1JEZ7</accession>
<feature type="domain" description="Cadherin" evidence="25">
    <location>
        <begin position="463"/>
        <end position="573"/>
    </location>
</feature>
<comment type="function">
    <text evidence="18">Calcium-dependent cell-adhesion protein. May play a role in activity-induced synaptic reorganization underlying long term memory. Could be involved in CDH2 internalization through TAOK2/p38 MAPK pathway. In hippocampal neurons, may play a role in the down-regulation of dendritic spines, maybe through its action on CDH2 endocytosis.</text>
</comment>
<keyword evidence="7" id="KW-0677">Repeat</keyword>
<feature type="signal peptide" evidence="24">
    <location>
        <begin position="1"/>
        <end position="19"/>
    </location>
</feature>
<name>A0A3B1JEZ7_ASTMX</name>
<dbReference type="InParanoid" id="A0A3B1JEZ7"/>
<evidence type="ECO:0000256" key="19">
    <source>
        <dbReference type="ARBA" id="ARBA00064553"/>
    </source>
</evidence>
<dbReference type="InterPro" id="IPR050174">
    <property type="entry name" value="Protocadherin/Cadherin-CA"/>
</dbReference>
<evidence type="ECO:0000256" key="11">
    <source>
        <dbReference type="ARBA" id="ARBA00023018"/>
    </source>
</evidence>
<evidence type="ECO:0000256" key="8">
    <source>
        <dbReference type="ARBA" id="ARBA00022837"/>
    </source>
</evidence>
<evidence type="ECO:0000256" key="24">
    <source>
        <dbReference type="SAM" id="SignalP"/>
    </source>
</evidence>
<dbReference type="FunFam" id="2.60.40.60:FF:000116">
    <property type="entry name" value="Dachsous cadherin-related 2"/>
    <property type="match status" value="1"/>
</dbReference>
<evidence type="ECO:0000256" key="10">
    <source>
        <dbReference type="ARBA" id="ARBA00022989"/>
    </source>
</evidence>
<dbReference type="SUPFAM" id="SSF49313">
    <property type="entry name" value="Cadherin-like"/>
    <property type="match status" value="6"/>
</dbReference>
<feature type="domain" description="Cadherin" evidence="25">
    <location>
        <begin position="366"/>
        <end position="462"/>
    </location>
</feature>
<evidence type="ECO:0000256" key="1">
    <source>
        <dbReference type="ARBA" id="ARBA00004251"/>
    </source>
</evidence>
<dbReference type="FunFam" id="2.60.40.60:FF:000002">
    <property type="entry name" value="Protocadherin alpha 2"/>
    <property type="match status" value="1"/>
</dbReference>
<dbReference type="PROSITE" id="PS00232">
    <property type="entry name" value="CADHERIN_1"/>
    <property type="match status" value="3"/>
</dbReference>
<feature type="chain" id="PRO_5017448438" description="Protocadherin-8" evidence="24">
    <location>
        <begin position="20"/>
        <end position="964"/>
    </location>
</feature>
<evidence type="ECO:0000256" key="4">
    <source>
        <dbReference type="ARBA" id="ARBA00022553"/>
    </source>
</evidence>
<comment type="subcellular location">
    <subcellularLocation>
        <location evidence="1">Cell membrane</location>
        <topology evidence="1">Single-pass type I membrane protein</topology>
    </subcellularLocation>
    <subcellularLocation>
        <location evidence="2">Cell projection</location>
        <location evidence="2">Dendrite</location>
    </subcellularLocation>
    <subcellularLocation>
        <location evidence="16">Postsynaptic cell membrane</location>
    </subcellularLocation>
    <subcellularLocation>
        <location evidence="17">Presynaptic cell membrane</location>
    </subcellularLocation>
</comment>
<dbReference type="InterPro" id="IPR013164">
    <property type="entry name" value="Cadherin_N"/>
</dbReference>
<dbReference type="GO" id="GO:0005509">
    <property type="term" value="F:calcium ion binding"/>
    <property type="evidence" value="ECO:0007669"/>
    <property type="project" value="UniProtKB-UniRule"/>
</dbReference>
<dbReference type="PANTHER" id="PTHR24028">
    <property type="entry name" value="CADHERIN-87A"/>
    <property type="match status" value="1"/>
</dbReference>
<feature type="domain" description="Cadherin" evidence="25">
    <location>
        <begin position="244"/>
        <end position="351"/>
    </location>
</feature>
<dbReference type="GO" id="GO:0009653">
    <property type="term" value="P:anatomical structure morphogenesis"/>
    <property type="evidence" value="ECO:0007669"/>
    <property type="project" value="UniProtKB-ARBA"/>
</dbReference>
<dbReference type="PANTHER" id="PTHR24028:SF244">
    <property type="entry name" value="PARAXIAL PROTOCADHERIN"/>
    <property type="match status" value="1"/>
</dbReference>
<evidence type="ECO:0000256" key="23">
    <source>
        <dbReference type="SAM" id="Phobius"/>
    </source>
</evidence>
<dbReference type="Pfam" id="PF08266">
    <property type="entry name" value="Cadherin_2"/>
    <property type="match status" value="1"/>
</dbReference>
<keyword evidence="12 23" id="KW-0472">Membrane</keyword>
<evidence type="ECO:0000256" key="7">
    <source>
        <dbReference type="ARBA" id="ARBA00022737"/>
    </source>
</evidence>
<dbReference type="GeneTree" id="ENSGT00940000165888"/>
<evidence type="ECO:0000256" key="13">
    <source>
        <dbReference type="ARBA" id="ARBA00023180"/>
    </source>
</evidence>
<dbReference type="InterPro" id="IPR015919">
    <property type="entry name" value="Cadherin-like_sf"/>
</dbReference>
<evidence type="ECO:0000256" key="22">
    <source>
        <dbReference type="SAM" id="MobiDB-lite"/>
    </source>
</evidence>
<feature type="domain" description="Cadherin" evidence="25">
    <location>
        <begin position="36"/>
        <end position="134"/>
    </location>
</feature>
<dbReference type="Bgee" id="ENSAMXG00000001879">
    <property type="expression patterns" value="Expressed in embryo"/>
</dbReference>
<evidence type="ECO:0000256" key="6">
    <source>
        <dbReference type="ARBA" id="ARBA00022729"/>
    </source>
</evidence>
<dbReference type="InterPro" id="IPR002126">
    <property type="entry name" value="Cadherin-like_dom"/>
</dbReference>
<keyword evidence="14" id="KW-0628">Postsynaptic cell membrane</keyword>
<evidence type="ECO:0000256" key="3">
    <source>
        <dbReference type="ARBA" id="ARBA00022475"/>
    </source>
</evidence>
<dbReference type="Proteomes" id="UP000018467">
    <property type="component" value="Unassembled WGS sequence"/>
</dbReference>
<keyword evidence="10 23" id="KW-1133">Transmembrane helix</keyword>
<keyword evidence="15" id="KW-0966">Cell projection</keyword>
<feature type="region of interest" description="Disordered" evidence="22">
    <location>
        <begin position="819"/>
        <end position="841"/>
    </location>
</feature>
<sequence length="964" mass="105924">MGIWRFWRIWIWRCSLLLGCEVLVVFCTTAKYSTFEEDAPGTEIGNLSQDLKLDPGEDPETTFRFMQKTNGSVIEMRPTDGLLTVGEVIDRERLCLRTSPCLISFDVVAFSKEKFQLVHVEIEVKDVNDYAPRFPRNETHVEVLESAALGTRILLDVAVDQDVGENYIQSYHISHSSHFIVETSTREDGVRYAELVLVKKLDRELDDSYILDVTAVDGGTPNKLGSMIIYVKVFDCNDNSPTFEHSSLKVELSEDSAVGVRVLKVHAFDPDDGLNGQVVYRFASGPASEASRIFHIDSASGEVTLKENVDYEKRRSYELQIEASDLGENSASSTCRVVIDVVDINDNAPEISIKPMTSTSDGVAYITEAAAQESFVALISTTDLDSGSNGYVRTSLQGHQHFRLQQAYGDTFMIVTTAALDREQNSEYNLTIVAEDLGSPPFKTVKHYTIRISDENDNAPQFSQAVYEVSVLENNIPGSFLAAVLALDLDVGKNAKVEYSLVDGQTINDSPLSTFVSIDPLSGSLYSLRSFDFESLNKIQFSVQAKDRGSPSLSSSALVRVKVVDENDNFPYFTYPEFKNESADVPLPCSAPTGFLALRVAATDEDDGANGEVSFRIIDIEGGDKKFFSIDKKTGAIVLKQKVTSACGDMLQIKVSVSDNGKASLSSVATIRFIITDTDSSEDQMLVLLKSKDEDLLDFNAWTVVFLTLAGGCALLLVAFAVVIVVSKLCRRKDHRRRAACGLYGSTPFSINSAANAGAYSGTRVFLNNERDLARECLYEDKTMGSEEKLFLPCKPFEQTNLWQDEKYCLQKSVTSNTDQLSMKDSGKGDSDFNDSDSDVSGEGLRRNLTTFQPWAKGSFVAQDSLVADWQGRYGGSSSGDVYTIGFSQSLLHNSTHANPHSWKEACYGANTLNARNSAVPYLRTETLPSYSAHQAAAAAVNHRLEPGPDELAVSAGSEIATTF</sequence>
<evidence type="ECO:0000256" key="18">
    <source>
        <dbReference type="ARBA" id="ARBA00056898"/>
    </source>
</evidence>
<dbReference type="FunFam" id="2.60.40.60:FF:000003">
    <property type="entry name" value="Protocadherin alpha 2"/>
    <property type="match status" value="1"/>
</dbReference>
<evidence type="ECO:0000256" key="2">
    <source>
        <dbReference type="ARBA" id="ARBA00004279"/>
    </source>
</evidence>
<keyword evidence="4" id="KW-0597">Phosphoprotein</keyword>
<dbReference type="SMART" id="SM00112">
    <property type="entry name" value="CA"/>
    <property type="match status" value="6"/>
</dbReference>
<dbReference type="Pfam" id="PF00028">
    <property type="entry name" value="Cadherin"/>
    <property type="match status" value="5"/>
</dbReference>
<dbReference type="InterPro" id="IPR020894">
    <property type="entry name" value="Cadherin_CS"/>
</dbReference>
<evidence type="ECO:0000256" key="15">
    <source>
        <dbReference type="ARBA" id="ARBA00023273"/>
    </source>
</evidence>
<evidence type="ECO:0000256" key="16">
    <source>
        <dbReference type="ARBA" id="ARBA00034100"/>
    </source>
</evidence>
<dbReference type="GO" id="GO:0042734">
    <property type="term" value="C:presynaptic membrane"/>
    <property type="evidence" value="ECO:0007669"/>
    <property type="project" value="UniProtKB-SubCell"/>
</dbReference>